<evidence type="ECO:0000256" key="1">
    <source>
        <dbReference type="SAM" id="SignalP"/>
    </source>
</evidence>
<evidence type="ECO:0000313" key="4">
    <source>
        <dbReference type="WBParaSite" id="ACRNAN_scaffold436.g33075.t1"/>
    </source>
</evidence>
<dbReference type="WBParaSite" id="ACRNAN_scaffold436.g33075.t1">
    <property type="protein sequence ID" value="ACRNAN_scaffold436.g33075.t1"/>
    <property type="gene ID" value="ACRNAN_scaffold436.g33075"/>
</dbReference>
<evidence type="ECO:0000259" key="2">
    <source>
        <dbReference type="Pfam" id="PF05699"/>
    </source>
</evidence>
<proteinExistence type="predicted"/>
<feature type="chain" id="PRO_5037157019" evidence="1">
    <location>
        <begin position="20"/>
        <end position="73"/>
    </location>
</feature>
<evidence type="ECO:0000313" key="3">
    <source>
        <dbReference type="Proteomes" id="UP000887540"/>
    </source>
</evidence>
<dbReference type="AlphaFoldDB" id="A0A914DX48"/>
<accession>A0A914DX48</accession>
<reference evidence="4" key="1">
    <citation type="submission" date="2022-11" db="UniProtKB">
        <authorList>
            <consortium name="WormBaseParasite"/>
        </authorList>
    </citation>
    <scope>IDENTIFICATION</scope>
</reference>
<dbReference type="GO" id="GO:0046983">
    <property type="term" value="F:protein dimerization activity"/>
    <property type="evidence" value="ECO:0007669"/>
    <property type="project" value="InterPro"/>
</dbReference>
<dbReference type="Pfam" id="PF05699">
    <property type="entry name" value="Dimer_Tnp_hAT"/>
    <property type="match status" value="1"/>
</dbReference>
<feature type="domain" description="HAT C-terminal dimerisation" evidence="2">
    <location>
        <begin position="27"/>
        <end position="68"/>
    </location>
</feature>
<dbReference type="Proteomes" id="UP000887540">
    <property type="component" value="Unplaced"/>
</dbReference>
<organism evidence="3 4">
    <name type="scientific">Acrobeloides nanus</name>
    <dbReference type="NCBI Taxonomy" id="290746"/>
    <lineage>
        <taxon>Eukaryota</taxon>
        <taxon>Metazoa</taxon>
        <taxon>Ecdysozoa</taxon>
        <taxon>Nematoda</taxon>
        <taxon>Chromadorea</taxon>
        <taxon>Rhabditida</taxon>
        <taxon>Tylenchina</taxon>
        <taxon>Cephalobomorpha</taxon>
        <taxon>Cephaloboidea</taxon>
        <taxon>Cephalobidae</taxon>
        <taxon>Acrobeloides</taxon>
    </lineage>
</organism>
<keyword evidence="3" id="KW-1185">Reference proteome</keyword>
<keyword evidence="1" id="KW-0732">Signal</keyword>
<sequence>MWSYIFMYLVIYNFAETSANNDRSSRNDDVFVWWRINKERFPLIAEGARILSIPASSVNTWTNISELIPVCEV</sequence>
<name>A0A914DX48_9BILA</name>
<feature type="signal peptide" evidence="1">
    <location>
        <begin position="1"/>
        <end position="19"/>
    </location>
</feature>
<dbReference type="InterPro" id="IPR008906">
    <property type="entry name" value="HATC_C_dom"/>
</dbReference>
<protein>
    <submittedName>
        <fullName evidence="4">HAT C-terminal dimerisation domain-containing protein</fullName>
    </submittedName>
</protein>